<dbReference type="InterPro" id="IPR002299">
    <property type="entry name" value="Porin_Neis"/>
</dbReference>
<evidence type="ECO:0000256" key="7">
    <source>
        <dbReference type="ARBA" id="ARBA00023065"/>
    </source>
</evidence>
<keyword evidence="7" id="KW-0406">Ion transport</keyword>
<comment type="caution">
    <text evidence="13">The sequence shown here is derived from an EMBL/GenBank/DDBJ whole genome shotgun (WGS) entry which is preliminary data.</text>
</comment>
<sequence>MIGISRRTAQGRFPDAVARPAREIRNGFSRRPITETTLKNTAALILALGGATIANAQSTVSIYGIVDAAIVGERGGSAGNVAKVTSGAASASRIGFRGTEDLGNGLSAYFILEAGSKIDTGEIDAAGTIFNRQALVGLKGKLGAVALGRQYTPYHTTLVQVVDPFGTGYAGTAKNLFPDFGTNIRTSNTITYAAPRTHGFDVELAYGMGEQSDASAGRQFGGAVGYAKGPLTVRLAYNSKNTDVPAAGATAAVNRSPGRNTLLGANYDFGRIKLHAGYGVDKGDNSAPLGNANNPYGGVRPTASTDGRSALLGLTAPVRGGTLMFSAMHKDDRTGLNQDAASWGVGYLHALSKRTGLYRAYAHIRNRNGAGYTVANNTEAGTGSTGWNLGIRHTF</sequence>
<evidence type="ECO:0000256" key="2">
    <source>
        <dbReference type="ARBA" id="ARBA00011233"/>
    </source>
</evidence>
<dbReference type="OrthoDB" id="5289162at2"/>
<evidence type="ECO:0000313" key="13">
    <source>
        <dbReference type="EMBL" id="MUI15877.1"/>
    </source>
</evidence>
<proteinExistence type="predicted"/>
<feature type="region of interest" description="Disordered" evidence="11">
    <location>
        <begin position="283"/>
        <end position="303"/>
    </location>
</feature>
<dbReference type="InterPro" id="IPR033900">
    <property type="entry name" value="Gram_neg_porin_domain"/>
</dbReference>
<comment type="subunit">
    <text evidence="2">Homotrimer.</text>
</comment>
<keyword evidence="9" id="KW-0472">Membrane</keyword>
<evidence type="ECO:0000256" key="9">
    <source>
        <dbReference type="ARBA" id="ARBA00023136"/>
    </source>
</evidence>
<dbReference type="Gene3D" id="2.40.160.10">
    <property type="entry name" value="Porin"/>
    <property type="match status" value="1"/>
</dbReference>
<dbReference type="GO" id="GO:0046930">
    <property type="term" value="C:pore complex"/>
    <property type="evidence" value="ECO:0007669"/>
    <property type="project" value="UniProtKB-KW"/>
</dbReference>
<evidence type="ECO:0000256" key="10">
    <source>
        <dbReference type="ARBA" id="ARBA00023237"/>
    </source>
</evidence>
<dbReference type="PRINTS" id="PR00184">
    <property type="entry name" value="NEISSPPORIN"/>
</dbReference>
<evidence type="ECO:0000256" key="1">
    <source>
        <dbReference type="ARBA" id="ARBA00004571"/>
    </source>
</evidence>
<feature type="domain" description="Porin" evidence="12">
    <location>
        <begin position="43"/>
        <end position="368"/>
    </location>
</feature>
<evidence type="ECO:0000256" key="3">
    <source>
        <dbReference type="ARBA" id="ARBA00022448"/>
    </source>
</evidence>
<organism evidence="13 14">
    <name type="scientific">Pseudoduganella dura</name>
    <dbReference type="NCBI Taxonomy" id="321982"/>
    <lineage>
        <taxon>Bacteria</taxon>
        <taxon>Pseudomonadati</taxon>
        <taxon>Pseudomonadota</taxon>
        <taxon>Betaproteobacteria</taxon>
        <taxon>Burkholderiales</taxon>
        <taxon>Oxalobacteraceae</taxon>
        <taxon>Telluria group</taxon>
        <taxon>Pseudoduganella</taxon>
    </lineage>
</organism>
<gene>
    <name evidence="13" type="ORF">GJV26_25955</name>
</gene>
<dbReference type="CDD" id="cd00342">
    <property type="entry name" value="gram_neg_porins"/>
    <property type="match status" value="1"/>
</dbReference>
<accession>A0A6I3XHA3</accession>
<comment type="subcellular location">
    <subcellularLocation>
        <location evidence="1">Cell outer membrane</location>
        <topology evidence="1">Multi-pass membrane protein</topology>
    </subcellularLocation>
</comment>
<dbReference type="EMBL" id="WNWM01000002">
    <property type="protein sequence ID" value="MUI15877.1"/>
    <property type="molecule type" value="Genomic_DNA"/>
</dbReference>
<protein>
    <submittedName>
        <fullName evidence="13">Porin</fullName>
    </submittedName>
</protein>
<keyword evidence="4" id="KW-1134">Transmembrane beta strand</keyword>
<dbReference type="SUPFAM" id="SSF56935">
    <property type="entry name" value="Porins"/>
    <property type="match status" value="1"/>
</dbReference>
<evidence type="ECO:0000313" key="14">
    <source>
        <dbReference type="Proteomes" id="UP000431684"/>
    </source>
</evidence>
<reference evidence="13 14" key="1">
    <citation type="submission" date="2019-11" db="EMBL/GenBank/DDBJ databases">
        <title>Draft Genome Sequences of Six Type Strains of the Genus Massilia.</title>
        <authorList>
            <person name="Miess H."/>
            <person name="Frediansyah A."/>
            <person name="Goeker M."/>
            <person name="Gross H."/>
        </authorList>
    </citation>
    <scope>NUCLEOTIDE SEQUENCE [LARGE SCALE GENOMIC DNA]</scope>
    <source>
        <strain evidence="13 14">DSM 17513</strain>
    </source>
</reference>
<dbReference type="AlphaFoldDB" id="A0A6I3XHA3"/>
<evidence type="ECO:0000256" key="4">
    <source>
        <dbReference type="ARBA" id="ARBA00022452"/>
    </source>
</evidence>
<dbReference type="InterPro" id="IPR050298">
    <property type="entry name" value="Gram-neg_bact_OMP"/>
</dbReference>
<dbReference type="Proteomes" id="UP000431684">
    <property type="component" value="Unassembled WGS sequence"/>
</dbReference>
<evidence type="ECO:0000256" key="11">
    <source>
        <dbReference type="SAM" id="MobiDB-lite"/>
    </source>
</evidence>
<evidence type="ECO:0000259" key="12">
    <source>
        <dbReference type="Pfam" id="PF13609"/>
    </source>
</evidence>
<keyword evidence="8" id="KW-0626">Porin</keyword>
<dbReference type="GO" id="GO:0015288">
    <property type="term" value="F:porin activity"/>
    <property type="evidence" value="ECO:0007669"/>
    <property type="project" value="UniProtKB-KW"/>
</dbReference>
<dbReference type="PANTHER" id="PTHR34501:SF9">
    <property type="entry name" value="MAJOR OUTER MEMBRANE PROTEIN P.IA"/>
    <property type="match status" value="1"/>
</dbReference>
<keyword evidence="14" id="KW-1185">Reference proteome</keyword>
<keyword evidence="6" id="KW-0732">Signal</keyword>
<dbReference type="Pfam" id="PF13609">
    <property type="entry name" value="Porin_4"/>
    <property type="match status" value="1"/>
</dbReference>
<dbReference type="GO" id="GO:0009279">
    <property type="term" value="C:cell outer membrane"/>
    <property type="evidence" value="ECO:0007669"/>
    <property type="project" value="UniProtKB-SubCell"/>
</dbReference>
<keyword evidence="5" id="KW-0812">Transmembrane</keyword>
<dbReference type="GO" id="GO:0006811">
    <property type="term" value="P:monoatomic ion transport"/>
    <property type="evidence" value="ECO:0007669"/>
    <property type="project" value="UniProtKB-KW"/>
</dbReference>
<name>A0A6I3XHA3_9BURK</name>
<keyword evidence="10" id="KW-0998">Cell outer membrane</keyword>
<evidence type="ECO:0000256" key="5">
    <source>
        <dbReference type="ARBA" id="ARBA00022692"/>
    </source>
</evidence>
<evidence type="ECO:0000256" key="8">
    <source>
        <dbReference type="ARBA" id="ARBA00023114"/>
    </source>
</evidence>
<dbReference type="PANTHER" id="PTHR34501">
    <property type="entry name" value="PROTEIN YDDL-RELATED"/>
    <property type="match status" value="1"/>
</dbReference>
<keyword evidence="3" id="KW-0813">Transport</keyword>
<dbReference type="InterPro" id="IPR023614">
    <property type="entry name" value="Porin_dom_sf"/>
</dbReference>
<evidence type="ECO:0000256" key="6">
    <source>
        <dbReference type="ARBA" id="ARBA00022729"/>
    </source>
</evidence>